<proteinExistence type="predicted"/>
<keyword evidence="3" id="KW-1185">Reference proteome</keyword>
<dbReference type="NCBIfam" id="NF009901">
    <property type="entry name" value="PRK13364.1"/>
    <property type="match status" value="1"/>
</dbReference>
<dbReference type="SUPFAM" id="SSF53213">
    <property type="entry name" value="LigB-like"/>
    <property type="match status" value="1"/>
</dbReference>
<evidence type="ECO:0000313" key="3">
    <source>
        <dbReference type="Proteomes" id="UP001138757"/>
    </source>
</evidence>
<gene>
    <name evidence="2" type="ORF">KK488_18935</name>
</gene>
<evidence type="ECO:0000313" key="2">
    <source>
        <dbReference type="EMBL" id="MBT2189027.1"/>
    </source>
</evidence>
<dbReference type="Pfam" id="PF02900">
    <property type="entry name" value="LigB"/>
    <property type="match status" value="1"/>
</dbReference>
<dbReference type="InterPro" id="IPR004183">
    <property type="entry name" value="Xdiol_dOase_suB"/>
</dbReference>
<feature type="domain" description="Extradiol ring-cleavage dioxygenase class III enzyme subunit B" evidence="1">
    <location>
        <begin position="7"/>
        <end position="269"/>
    </location>
</feature>
<dbReference type="EMBL" id="JAHGAW010000014">
    <property type="protein sequence ID" value="MBT2189027.1"/>
    <property type="molecule type" value="Genomic_DNA"/>
</dbReference>
<name>A0A9X1IT73_9SPHN</name>
<dbReference type="GO" id="GO:0016702">
    <property type="term" value="F:oxidoreductase activity, acting on single donors with incorporation of molecular oxygen, incorporation of two atoms of oxygen"/>
    <property type="evidence" value="ECO:0007669"/>
    <property type="project" value="UniProtKB-ARBA"/>
</dbReference>
<organism evidence="2 3">
    <name type="scientific">Sphingobium nicotianae</name>
    <dbReference type="NCBI Taxonomy" id="2782607"/>
    <lineage>
        <taxon>Bacteria</taxon>
        <taxon>Pseudomonadati</taxon>
        <taxon>Pseudomonadota</taxon>
        <taxon>Alphaproteobacteria</taxon>
        <taxon>Sphingomonadales</taxon>
        <taxon>Sphingomonadaceae</taxon>
        <taxon>Sphingobium</taxon>
    </lineage>
</organism>
<evidence type="ECO:0000259" key="1">
    <source>
        <dbReference type="Pfam" id="PF02900"/>
    </source>
</evidence>
<dbReference type="Gene3D" id="3.40.830.10">
    <property type="entry name" value="LigB-like"/>
    <property type="match status" value="1"/>
</dbReference>
<dbReference type="Proteomes" id="UP001138757">
    <property type="component" value="Unassembled WGS sequence"/>
</dbReference>
<dbReference type="GO" id="GO:0008198">
    <property type="term" value="F:ferrous iron binding"/>
    <property type="evidence" value="ECO:0007669"/>
    <property type="project" value="InterPro"/>
</dbReference>
<dbReference type="AlphaFoldDB" id="A0A9X1IT73"/>
<dbReference type="NCBIfam" id="NF009902">
    <property type="entry name" value="PRK13365.1"/>
    <property type="match status" value="1"/>
</dbReference>
<protein>
    <submittedName>
        <fullName evidence="2">Protocatechuate 3,4-dioxygenase</fullName>
    </submittedName>
</protein>
<reference evidence="2" key="1">
    <citation type="submission" date="2021-05" db="EMBL/GenBank/DDBJ databases">
        <title>Genome of Sphingobium sp. strain.</title>
        <authorList>
            <person name="Fan R."/>
        </authorList>
    </citation>
    <scope>NUCLEOTIDE SEQUENCE</scope>
    <source>
        <strain evidence="2">H33</strain>
    </source>
</reference>
<sequence length="286" mass="31083">MAQIVGGIFTSHVPAIGNAIAKGLQDDPYWKPFFDGFHPVHRWLAAAKPDVAVLFYNDHGLNFFLDKMPTFAVGAAARYENADEGWGLPVMAPFPGAQALSWHIIEHLVASEFDITMCQEMKVDHALTVPLALSWPGADTRPVTIVPIAINTVQHPLPSAKRCLALGRAVHEALRSWKSDERVVVFGTGGLSHQLDGQRAGFINKDYDHFCLENLGPAPDALTRHSAVDIIELAGSQGIEILNWIAARGALGESVREVSRNYHIPISNTAAATMLLETVTALQKVA</sequence>
<dbReference type="RefSeq" id="WP_214625285.1">
    <property type="nucleotide sequence ID" value="NZ_JAHGAW010000014.1"/>
</dbReference>
<accession>A0A9X1IT73</accession>
<comment type="caution">
    <text evidence="2">The sequence shown here is derived from an EMBL/GenBank/DDBJ whole genome shotgun (WGS) entry which is preliminary data.</text>
</comment>